<gene>
    <name evidence="1" type="ORF">MLD38_032401</name>
</gene>
<comment type="caution">
    <text evidence="1">The sequence shown here is derived from an EMBL/GenBank/DDBJ whole genome shotgun (WGS) entry which is preliminary data.</text>
</comment>
<evidence type="ECO:0000313" key="1">
    <source>
        <dbReference type="EMBL" id="KAI4318731.1"/>
    </source>
</evidence>
<keyword evidence="2" id="KW-1185">Reference proteome</keyword>
<reference evidence="2" key="1">
    <citation type="journal article" date="2023" name="Front. Plant Sci.">
        <title>Chromosomal-level genome assembly of Melastoma candidum provides insights into trichome evolution.</title>
        <authorList>
            <person name="Zhong Y."/>
            <person name="Wu W."/>
            <person name="Sun C."/>
            <person name="Zou P."/>
            <person name="Liu Y."/>
            <person name="Dai S."/>
            <person name="Zhou R."/>
        </authorList>
    </citation>
    <scope>NUCLEOTIDE SEQUENCE [LARGE SCALE GENOMIC DNA]</scope>
</reference>
<sequence>MSTEKVAGGRTVDVGDDDPSTTHRGRKKADGGGVRTWFRLTSTGRTMLLDMGKHAVKQRTGLSTRDYRILDPLLAYPATILGRRKAIVVNLGHIRGIITTRDVWLLNYKDPSVAPFIEELKRRVMKYNGREVTTENDPTATEANQGNLHDHSQELKSTASSRRQIAPVIDLQQEAIQGQEEEKEVDRMIKVKTKEKQRASRFEFMVLEACLENLCAKLDFEFKTLELEAYPSLDELNVKISKFTLDCVRQVKGRLVLLNNCIQKIKEEIDNMLGKDELMAGMYLADNSHPGGLQDRVDTMAGNDGDEGQELYDRIEEDYSLQGEIHEAGATSGIGTSKRHQVTELERLLETYLIRFGATLTQVSSLKEQIHDMESYLTLVLDDKQNGLLQLIIHLKTGNAVVQFYSIYTAFMASSITISLFNGNYKDSLMWWTNSVWLAVTILGHVCLIGLYKYKGWFI</sequence>
<organism evidence="1 2">
    <name type="scientific">Melastoma candidum</name>
    <dbReference type="NCBI Taxonomy" id="119954"/>
    <lineage>
        <taxon>Eukaryota</taxon>
        <taxon>Viridiplantae</taxon>
        <taxon>Streptophyta</taxon>
        <taxon>Embryophyta</taxon>
        <taxon>Tracheophyta</taxon>
        <taxon>Spermatophyta</taxon>
        <taxon>Magnoliopsida</taxon>
        <taxon>eudicotyledons</taxon>
        <taxon>Gunneridae</taxon>
        <taxon>Pentapetalae</taxon>
        <taxon>rosids</taxon>
        <taxon>malvids</taxon>
        <taxon>Myrtales</taxon>
        <taxon>Melastomataceae</taxon>
        <taxon>Melastomatoideae</taxon>
        <taxon>Melastomateae</taxon>
        <taxon>Melastoma</taxon>
    </lineage>
</organism>
<proteinExistence type="predicted"/>
<evidence type="ECO:0000313" key="2">
    <source>
        <dbReference type="Proteomes" id="UP001057402"/>
    </source>
</evidence>
<protein>
    <submittedName>
        <fullName evidence="1">Uncharacterized protein</fullName>
    </submittedName>
</protein>
<name>A0ACB9M5B9_9MYRT</name>
<accession>A0ACB9M5B9</accession>
<dbReference type="EMBL" id="CM042889">
    <property type="protein sequence ID" value="KAI4318731.1"/>
    <property type="molecule type" value="Genomic_DNA"/>
</dbReference>
<dbReference type="Proteomes" id="UP001057402">
    <property type="component" value="Chromosome 10"/>
</dbReference>